<dbReference type="GO" id="GO:0006423">
    <property type="term" value="P:cysteinyl-tRNA aminoacylation"/>
    <property type="evidence" value="ECO:0007669"/>
    <property type="project" value="UniProtKB-UniRule"/>
</dbReference>
<keyword evidence="9" id="KW-0963">Cytoplasm</keyword>
<dbReference type="Pfam" id="PF01406">
    <property type="entry name" value="tRNA-synt_1e"/>
    <property type="match status" value="1"/>
</dbReference>
<sequence>MFGGKSEIKSKMMLKIYNSLSKKTEEFMPIHGNDVGMYACGPTVYDYPHIGHGRKYVNDDILKRVLEVVEGYKVTHVQNITDVGHLVSDADEGEDKLEKGAKKTGKTVWEVAQEYTDYFLKEMDSLNIIRPDIECKATDHIPEQIELIKKIMENGYGYDTPEAVYFDVTKFADYGQLFGQSLEEKLIGGRDEVVTENSKKNPADFALWFKKVGKFADHVMHWESPWGDGFPGWHVECSAMSMKYLGEQFDIHTGGEDHLSIHHPNEIAQSEAITGKKPFVKYWFHSLFLAVDGKKMSKSLGNVYKVADIIEKGFSPMALRYYYLSAHYRKQMNFSWEGMEGVSNSYKKLKKEFLALRVEGGQDKNIFGNNAEVQLSGREAFFRDEFINAVEDDLNMSAALAVARAVLKDEKLNSFEKRRLVENFDKVFGLKLSERDEIPVDIPAEVMDMVNKREEMRKAKKWAESDALRKGIEAKGFKVSDFFDGVTVEKI</sequence>
<dbReference type="STRING" id="1618387.UW44_C0009G0027"/>
<keyword evidence="6 9" id="KW-0067">ATP-binding</keyword>
<keyword evidence="5 9" id="KW-0862">Zinc</keyword>
<evidence type="ECO:0000256" key="5">
    <source>
        <dbReference type="ARBA" id="ARBA00022833"/>
    </source>
</evidence>
<dbReference type="Gene3D" id="1.20.120.1910">
    <property type="entry name" value="Cysteine-tRNA ligase, C-terminal anti-codon recognition domain"/>
    <property type="match status" value="1"/>
</dbReference>
<evidence type="ECO:0000256" key="2">
    <source>
        <dbReference type="ARBA" id="ARBA00022598"/>
    </source>
</evidence>
<dbReference type="InterPro" id="IPR015803">
    <property type="entry name" value="Cys-tRNA-ligase"/>
</dbReference>
<feature type="binding site" evidence="9">
    <location>
        <position position="262"/>
    </location>
    <ligand>
        <name>Zn(2+)</name>
        <dbReference type="ChEBI" id="CHEBI:29105"/>
    </ligand>
</feature>
<evidence type="ECO:0000256" key="1">
    <source>
        <dbReference type="ARBA" id="ARBA00011245"/>
    </source>
</evidence>
<dbReference type="PANTHER" id="PTHR10890:SF3">
    <property type="entry name" value="CYSTEINE--TRNA LIGASE, CYTOPLASMIC"/>
    <property type="match status" value="1"/>
</dbReference>
<dbReference type="NCBIfam" id="TIGR00435">
    <property type="entry name" value="cysS"/>
    <property type="match status" value="1"/>
</dbReference>
<feature type="binding site" evidence="9">
    <location>
        <position position="40"/>
    </location>
    <ligand>
        <name>Zn(2+)</name>
        <dbReference type="ChEBI" id="CHEBI:29105"/>
    </ligand>
</feature>
<dbReference type="GO" id="GO:0005524">
    <property type="term" value="F:ATP binding"/>
    <property type="evidence" value="ECO:0007669"/>
    <property type="project" value="UniProtKB-UniRule"/>
</dbReference>
<evidence type="ECO:0000259" key="10">
    <source>
        <dbReference type="Pfam" id="PF01406"/>
    </source>
</evidence>
<evidence type="ECO:0000256" key="9">
    <source>
        <dbReference type="HAMAP-Rule" id="MF_00041"/>
    </source>
</evidence>
<dbReference type="GO" id="GO:0004817">
    <property type="term" value="F:cysteine-tRNA ligase activity"/>
    <property type="evidence" value="ECO:0007669"/>
    <property type="project" value="UniProtKB-UniRule"/>
</dbReference>
<dbReference type="Proteomes" id="UP000034006">
    <property type="component" value="Unassembled WGS sequence"/>
</dbReference>
<evidence type="ECO:0000256" key="7">
    <source>
        <dbReference type="ARBA" id="ARBA00022917"/>
    </source>
</evidence>
<feature type="binding site" evidence="9">
    <location>
        <position position="266"/>
    </location>
    <ligand>
        <name>Zn(2+)</name>
        <dbReference type="ChEBI" id="CHEBI:29105"/>
    </ligand>
</feature>
<protein>
    <recommendedName>
        <fullName evidence="9">Cysteine--tRNA ligase</fullName>
        <ecNumber evidence="9">6.1.1.16</ecNumber>
    </recommendedName>
    <alternativeName>
        <fullName evidence="9">Cysteinyl-tRNA synthetase</fullName>
        <shortName evidence="9">CysRS</shortName>
    </alternativeName>
</protein>
<comment type="similarity">
    <text evidence="9">Belongs to the class-I aminoacyl-tRNA synthetase family.</text>
</comment>
<comment type="cofactor">
    <cofactor evidence="9">
        <name>Zn(2+)</name>
        <dbReference type="ChEBI" id="CHEBI:29105"/>
    </cofactor>
    <text evidence="9">Binds 1 zinc ion per subunit.</text>
</comment>
<evidence type="ECO:0000256" key="3">
    <source>
        <dbReference type="ARBA" id="ARBA00022723"/>
    </source>
</evidence>
<dbReference type="PATRIC" id="fig|1618387.3.peg.792"/>
<dbReference type="EMBL" id="LCIH01000009">
    <property type="protein sequence ID" value="KKT51663.1"/>
    <property type="molecule type" value="Genomic_DNA"/>
</dbReference>
<feature type="binding site" evidence="9">
    <location>
        <position position="237"/>
    </location>
    <ligand>
        <name>Zn(2+)</name>
        <dbReference type="ChEBI" id="CHEBI:29105"/>
    </ligand>
</feature>
<dbReference type="InterPro" id="IPR024909">
    <property type="entry name" value="Cys-tRNA/MSH_ligase"/>
</dbReference>
<proteinExistence type="inferred from homology"/>
<dbReference type="AlphaFoldDB" id="A0A0G1HYM5"/>
<keyword evidence="7 9" id="KW-0648">Protein biosynthesis</keyword>
<evidence type="ECO:0000313" key="11">
    <source>
        <dbReference type="EMBL" id="KKT51663.1"/>
    </source>
</evidence>
<comment type="caution">
    <text evidence="11">The sequence shown here is derived from an EMBL/GenBank/DDBJ whole genome shotgun (WGS) entry which is preliminary data.</text>
</comment>
<feature type="short sequence motif" description="'KMSKS' region" evidence="9">
    <location>
        <begin position="295"/>
        <end position="299"/>
    </location>
</feature>
<dbReference type="PRINTS" id="PR00983">
    <property type="entry name" value="TRNASYNTHCYS"/>
</dbReference>
<dbReference type="GO" id="GO:0008270">
    <property type="term" value="F:zinc ion binding"/>
    <property type="evidence" value="ECO:0007669"/>
    <property type="project" value="UniProtKB-UniRule"/>
</dbReference>
<dbReference type="Gene3D" id="3.40.50.620">
    <property type="entry name" value="HUPs"/>
    <property type="match status" value="1"/>
</dbReference>
<organism evidence="11 12">
    <name type="scientific">Candidatus Collierbacteria bacterium GW2011_GWB2_44_22</name>
    <dbReference type="NCBI Taxonomy" id="1618387"/>
    <lineage>
        <taxon>Bacteria</taxon>
        <taxon>Candidatus Collieribacteriota</taxon>
    </lineage>
</organism>
<gene>
    <name evidence="9" type="primary">cysS</name>
    <name evidence="11" type="ORF">UW44_C0009G0027</name>
</gene>
<reference evidence="11 12" key="1">
    <citation type="journal article" date="2015" name="Nature">
        <title>rRNA introns, odd ribosomes, and small enigmatic genomes across a large radiation of phyla.</title>
        <authorList>
            <person name="Brown C.T."/>
            <person name="Hug L.A."/>
            <person name="Thomas B.C."/>
            <person name="Sharon I."/>
            <person name="Castelle C.J."/>
            <person name="Singh A."/>
            <person name="Wilkins M.J."/>
            <person name="Williams K.H."/>
            <person name="Banfield J.F."/>
        </authorList>
    </citation>
    <scope>NUCLEOTIDE SEQUENCE [LARGE SCALE GENOMIC DNA]</scope>
</reference>
<feature type="binding site" evidence="9">
    <location>
        <position position="298"/>
    </location>
    <ligand>
        <name>ATP</name>
        <dbReference type="ChEBI" id="CHEBI:30616"/>
    </ligand>
</feature>
<dbReference type="HAMAP" id="MF_00041">
    <property type="entry name" value="Cys_tRNA_synth"/>
    <property type="match status" value="1"/>
</dbReference>
<dbReference type="SUPFAM" id="SSF52374">
    <property type="entry name" value="Nucleotidylyl transferase"/>
    <property type="match status" value="1"/>
</dbReference>
<keyword evidence="3 9" id="KW-0479">Metal-binding</keyword>
<dbReference type="InterPro" id="IPR014729">
    <property type="entry name" value="Rossmann-like_a/b/a_fold"/>
</dbReference>
<evidence type="ECO:0000313" key="12">
    <source>
        <dbReference type="Proteomes" id="UP000034006"/>
    </source>
</evidence>
<dbReference type="EC" id="6.1.1.16" evidence="9"/>
<accession>A0A0G1HYM5</accession>
<dbReference type="PANTHER" id="PTHR10890">
    <property type="entry name" value="CYSTEINYL-TRNA SYNTHETASE"/>
    <property type="match status" value="1"/>
</dbReference>
<keyword evidence="4 9" id="KW-0547">Nucleotide-binding</keyword>
<comment type="subcellular location">
    <subcellularLocation>
        <location evidence="9">Cytoplasm</location>
    </subcellularLocation>
</comment>
<evidence type="ECO:0000256" key="8">
    <source>
        <dbReference type="ARBA" id="ARBA00023146"/>
    </source>
</evidence>
<dbReference type="CDD" id="cd00672">
    <property type="entry name" value="CysRS_core"/>
    <property type="match status" value="1"/>
</dbReference>
<comment type="catalytic activity">
    <reaction evidence="9">
        <text>tRNA(Cys) + L-cysteine + ATP = L-cysteinyl-tRNA(Cys) + AMP + diphosphate</text>
        <dbReference type="Rhea" id="RHEA:17773"/>
        <dbReference type="Rhea" id="RHEA-COMP:9661"/>
        <dbReference type="Rhea" id="RHEA-COMP:9679"/>
        <dbReference type="ChEBI" id="CHEBI:30616"/>
        <dbReference type="ChEBI" id="CHEBI:33019"/>
        <dbReference type="ChEBI" id="CHEBI:35235"/>
        <dbReference type="ChEBI" id="CHEBI:78442"/>
        <dbReference type="ChEBI" id="CHEBI:78517"/>
        <dbReference type="ChEBI" id="CHEBI:456215"/>
        <dbReference type="EC" id="6.1.1.16"/>
    </reaction>
</comment>
<evidence type="ECO:0000256" key="6">
    <source>
        <dbReference type="ARBA" id="ARBA00022840"/>
    </source>
</evidence>
<dbReference type="InterPro" id="IPR009080">
    <property type="entry name" value="tRNAsynth_Ia_anticodon-bd"/>
</dbReference>
<keyword evidence="8 9" id="KW-0030">Aminoacyl-tRNA synthetase</keyword>
<feature type="domain" description="tRNA synthetases class I catalytic" evidence="10">
    <location>
        <begin position="27"/>
        <end position="341"/>
    </location>
</feature>
<comment type="subunit">
    <text evidence="1 9">Monomer.</text>
</comment>
<dbReference type="GO" id="GO:0005829">
    <property type="term" value="C:cytosol"/>
    <property type="evidence" value="ECO:0007669"/>
    <property type="project" value="TreeGrafter"/>
</dbReference>
<evidence type="ECO:0000256" key="4">
    <source>
        <dbReference type="ARBA" id="ARBA00022741"/>
    </source>
</evidence>
<keyword evidence="2 9" id="KW-0436">Ligase</keyword>
<name>A0A0G1HYM5_9BACT</name>
<dbReference type="InterPro" id="IPR032678">
    <property type="entry name" value="tRNA-synt_1_cat_dom"/>
</dbReference>
<feature type="short sequence motif" description="'HIGH' region" evidence="9">
    <location>
        <begin position="42"/>
        <end position="52"/>
    </location>
</feature>
<dbReference type="SUPFAM" id="SSF47323">
    <property type="entry name" value="Anticodon-binding domain of a subclass of class I aminoacyl-tRNA synthetases"/>
    <property type="match status" value="1"/>
</dbReference>